<comment type="caution">
    <text evidence="2">The sequence shown here is derived from an EMBL/GenBank/DDBJ whole genome shotgun (WGS) entry which is preliminary data.</text>
</comment>
<organism evidence="2 3">
    <name type="scientific">Adhaeribacter rhizoryzae</name>
    <dbReference type="NCBI Taxonomy" id="2607907"/>
    <lineage>
        <taxon>Bacteria</taxon>
        <taxon>Pseudomonadati</taxon>
        <taxon>Bacteroidota</taxon>
        <taxon>Cytophagia</taxon>
        <taxon>Cytophagales</taxon>
        <taxon>Hymenobacteraceae</taxon>
        <taxon>Adhaeribacter</taxon>
    </lineage>
</organism>
<sequence>MNIPTQYLPLMPYLILNEASAFLQFMKTVFNATEQLLVPADNNKIRHGELRIGEAVIMFADATEQWQEKPAGMYVYVAQVPETYAKALAQGATSLMEPHTQEYGFTAGFKDAFGNDWWIVEPEKE</sequence>
<accession>A0A5M6DFR3</accession>
<protein>
    <submittedName>
        <fullName evidence="2">VOC family protein</fullName>
    </submittedName>
</protein>
<feature type="domain" description="Glyoxalase/fosfomycin resistance/dioxygenase" evidence="1">
    <location>
        <begin position="17"/>
        <end position="119"/>
    </location>
</feature>
<dbReference type="EMBL" id="VWSF01000009">
    <property type="protein sequence ID" value="KAA5545019.1"/>
    <property type="molecule type" value="Genomic_DNA"/>
</dbReference>
<name>A0A5M6DFR3_9BACT</name>
<dbReference type="Pfam" id="PF00903">
    <property type="entry name" value="Glyoxalase"/>
    <property type="match status" value="1"/>
</dbReference>
<dbReference type="Gene3D" id="3.30.720.120">
    <property type="match status" value="1"/>
</dbReference>
<evidence type="ECO:0000313" key="2">
    <source>
        <dbReference type="EMBL" id="KAA5545019.1"/>
    </source>
</evidence>
<evidence type="ECO:0000313" key="3">
    <source>
        <dbReference type="Proteomes" id="UP000323426"/>
    </source>
</evidence>
<dbReference type="Gene3D" id="3.30.720.110">
    <property type="match status" value="1"/>
</dbReference>
<dbReference type="PANTHER" id="PTHR34109:SF1">
    <property type="entry name" value="VOC DOMAIN-CONTAINING PROTEIN"/>
    <property type="match status" value="1"/>
</dbReference>
<dbReference type="RefSeq" id="WP_150088902.1">
    <property type="nucleotide sequence ID" value="NZ_VWSF01000009.1"/>
</dbReference>
<dbReference type="Proteomes" id="UP000323426">
    <property type="component" value="Unassembled WGS sequence"/>
</dbReference>
<reference evidence="2 3" key="1">
    <citation type="submission" date="2019-09" db="EMBL/GenBank/DDBJ databases">
        <title>Genome sequence and assembly of Adhaeribacter sp.</title>
        <authorList>
            <person name="Chhetri G."/>
        </authorList>
    </citation>
    <scope>NUCLEOTIDE SEQUENCE [LARGE SCALE GENOMIC DNA]</scope>
    <source>
        <strain evidence="2 3">DK36</strain>
    </source>
</reference>
<proteinExistence type="predicted"/>
<gene>
    <name evidence="2" type="ORF">F0145_13265</name>
</gene>
<dbReference type="PANTHER" id="PTHR34109">
    <property type="entry name" value="BNAUNNG04460D PROTEIN-RELATED"/>
    <property type="match status" value="1"/>
</dbReference>
<dbReference type="AlphaFoldDB" id="A0A5M6DFR3"/>
<evidence type="ECO:0000259" key="1">
    <source>
        <dbReference type="Pfam" id="PF00903"/>
    </source>
</evidence>
<dbReference type="InterPro" id="IPR004360">
    <property type="entry name" value="Glyas_Fos-R_dOase_dom"/>
</dbReference>
<dbReference type="SUPFAM" id="SSF54593">
    <property type="entry name" value="Glyoxalase/Bleomycin resistance protein/Dihydroxybiphenyl dioxygenase"/>
    <property type="match status" value="1"/>
</dbReference>
<dbReference type="InterPro" id="IPR029068">
    <property type="entry name" value="Glyas_Bleomycin-R_OHBP_Dase"/>
</dbReference>
<keyword evidence="3" id="KW-1185">Reference proteome</keyword>